<dbReference type="Pfam" id="PF23726">
    <property type="entry name" value="Beta-prop_RSE1_2nd"/>
    <property type="match status" value="1"/>
</dbReference>
<reference evidence="3" key="1">
    <citation type="journal article" date="2018" name="Nat. Microbiol.">
        <title>Leveraging single-cell genomics to expand the fungal tree of life.</title>
        <authorList>
            <person name="Ahrendt S.R."/>
            <person name="Quandt C.A."/>
            <person name="Ciobanu D."/>
            <person name="Clum A."/>
            <person name="Salamov A."/>
            <person name="Andreopoulos B."/>
            <person name="Cheng J.F."/>
            <person name="Woyke T."/>
            <person name="Pelin A."/>
            <person name="Henrissat B."/>
            <person name="Reynolds N.K."/>
            <person name="Benny G.L."/>
            <person name="Smith M.E."/>
            <person name="James T.Y."/>
            <person name="Grigoriev I.V."/>
        </authorList>
    </citation>
    <scope>NUCLEOTIDE SEQUENCE [LARGE SCALE GENOMIC DNA]</scope>
    <source>
        <strain evidence="3">Benny S71-1</strain>
    </source>
</reference>
<dbReference type="InterPro" id="IPR015943">
    <property type="entry name" value="WD40/YVTN_repeat-like_dom_sf"/>
</dbReference>
<evidence type="ECO:0000313" key="2">
    <source>
        <dbReference type="EMBL" id="RKP22502.1"/>
    </source>
</evidence>
<proteinExistence type="predicted"/>
<feature type="non-terminal residue" evidence="2">
    <location>
        <position position="1"/>
    </location>
</feature>
<gene>
    <name evidence="2" type="ORF">SYNPS1DRAFT_31894</name>
</gene>
<keyword evidence="3" id="KW-1185">Reference proteome</keyword>
<sequence>VSIPTTVTYLDNRYVYVGSHLGDSQLVHIDSEPGFNGEMISIVESYPNLAPITDMCTVEQGRQIQECVITCSGGYEHGALKIIRNGIGFTQQALLDLPDITGIWSIGSGEHEGWEETMVLSFMNETRILKIDEDEEMAELDVLGNYELNEPTLYTGNMHGQLVVQITPTRVQLLSLADGLCVSTWTPTAISTGNADEDTAARITIACGNREQIVVALSGGIICYLVLNGQSLEEKGLEQTSVSMADRAHLLAIGLWTDNSLLIYKLSTWQQVAYERLSAGITPRSVLLVRLEDRHYAMVGMAAVN</sequence>
<dbReference type="Gene3D" id="2.130.10.10">
    <property type="entry name" value="YVTN repeat-like/Quinoprotein amine dehydrogenase"/>
    <property type="match status" value="3"/>
</dbReference>
<evidence type="ECO:0000259" key="1">
    <source>
        <dbReference type="Pfam" id="PF23726"/>
    </source>
</evidence>
<dbReference type="InterPro" id="IPR058543">
    <property type="entry name" value="Beta-prop_RSE1/DDB1/CPSF1_2nd"/>
</dbReference>
<protein>
    <submittedName>
        <fullName evidence="2">Mono-functional DNA-alkylating methyl methanesulfonate N-term-domain-containing protein</fullName>
    </submittedName>
</protein>
<dbReference type="AlphaFoldDB" id="A0A4P9YSX8"/>
<dbReference type="PANTHER" id="PTHR10644">
    <property type="entry name" value="DNA REPAIR/RNA PROCESSING CPSF FAMILY"/>
    <property type="match status" value="1"/>
</dbReference>
<name>A0A4P9YSX8_9FUNG</name>
<dbReference type="OrthoDB" id="2159560at2759"/>
<dbReference type="Proteomes" id="UP000278143">
    <property type="component" value="Unassembled WGS sequence"/>
</dbReference>
<evidence type="ECO:0000313" key="3">
    <source>
        <dbReference type="Proteomes" id="UP000278143"/>
    </source>
</evidence>
<dbReference type="EMBL" id="KZ992024">
    <property type="protein sequence ID" value="RKP22502.1"/>
    <property type="molecule type" value="Genomic_DNA"/>
</dbReference>
<accession>A0A4P9YSX8</accession>
<dbReference type="InterPro" id="IPR050358">
    <property type="entry name" value="RSE1/DDB1/CFT1"/>
</dbReference>
<organism evidence="2 3">
    <name type="scientific">Syncephalis pseudoplumigaleata</name>
    <dbReference type="NCBI Taxonomy" id="1712513"/>
    <lineage>
        <taxon>Eukaryota</taxon>
        <taxon>Fungi</taxon>
        <taxon>Fungi incertae sedis</taxon>
        <taxon>Zoopagomycota</taxon>
        <taxon>Zoopagomycotina</taxon>
        <taxon>Zoopagomycetes</taxon>
        <taxon>Zoopagales</taxon>
        <taxon>Piptocephalidaceae</taxon>
        <taxon>Syncephalis</taxon>
    </lineage>
</organism>
<feature type="domain" description="RSE1/DDB1/CPSF1 second beta-propeller" evidence="1">
    <location>
        <begin position="92"/>
        <end position="293"/>
    </location>
</feature>